<evidence type="ECO:0000313" key="2">
    <source>
        <dbReference type="Proteomes" id="UP000199699"/>
    </source>
</evidence>
<name>A0A1C6REW7_9ACTN</name>
<protein>
    <submittedName>
        <fullName evidence="1">Uncharacterized protein</fullName>
    </submittedName>
</protein>
<dbReference type="AlphaFoldDB" id="A0A1C6REW7"/>
<organism evidence="1 2">
    <name type="scientific">Micromonospora nigra</name>
    <dbReference type="NCBI Taxonomy" id="145857"/>
    <lineage>
        <taxon>Bacteria</taxon>
        <taxon>Bacillati</taxon>
        <taxon>Actinomycetota</taxon>
        <taxon>Actinomycetes</taxon>
        <taxon>Micromonosporales</taxon>
        <taxon>Micromonosporaceae</taxon>
        <taxon>Micromonospora</taxon>
    </lineage>
</organism>
<evidence type="ECO:0000313" key="1">
    <source>
        <dbReference type="EMBL" id="SCL15709.1"/>
    </source>
</evidence>
<dbReference type="Proteomes" id="UP000199699">
    <property type="component" value="Unassembled WGS sequence"/>
</dbReference>
<reference evidence="1 2" key="1">
    <citation type="submission" date="2016-06" db="EMBL/GenBank/DDBJ databases">
        <authorList>
            <person name="Kjaerup R.B."/>
            <person name="Dalgaard T.S."/>
            <person name="Juul-Madsen H.R."/>
        </authorList>
    </citation>
    <scope>NUCLEOTIDE SEQUENCE [LARGE SCALE GENOMIC DNA]</scope>
    <source>
        <strain evidence="1 2">DSM 43818</strain>
    </source>
</reference>
<proteinExistence type="predicted"/>
<dbReference type="EMBL" id="FMHT01000003">
    <property type="protein sequence ID" value="SCL15709.1"/>
    <property type="molecule type" value="Genomic_DNA"/>
</dbReference>
<sequence>MAGHTSRVELVDGAIQVTPSPTLGHQDISSLLSLWLRYGPRTSSWPSRSSRRAPAGW</sequence>
<accession>A0A1C6REW7</accession>
<gene>
    <name evidence="1" type="ORF">GA0070616_0806</name>
</gene>
<keyword evidence="2" id="KW-1185">Reference proteome</keyword>